<dbReference type="AlphaFoldDB" id="A0A1E8FF05"/>
<protein>
    <recommendedName>
        <fullName evidence="2">DUF418 domain-containing protein</fullName>
    </recommendedName>
</protein>
<keyword evidence="1" id="KW-0472">Membrane</keyword>
<dbReference type="EMBL" id="MJIC01000011">
    <property type="protein sequence ID" value="OFI34490.1"/>
    <property type="molecule type" value="Genomic_DNA"/>
</dbReference>
<proteinExistence type="predicted"/>
<accession>A0A1E8FF05</accession>
<evidence type="ECO:0000313" key="3">
    <source>
        <dbReference type="EMBL" id="OFI34490.1"/>
    </source>
</evidence>
<dbReference type="PANTHER" id="PTHR30590">
    <property type="entry name" value="INNER MEMBRANE PROTEIN"/>
    <property type="match status" value="1"/>
</dbReference>
<dbReference type="PANTHER" id="PTHR30590:SF2">
    <property type="entry name" value="INNER MEMBRANE PROTEIN"/>
    <property type="match status" value="1"/>
</dbReference>
<name>A0A1E8FF05_9ALTE</name>
<feature type="transmembrane region" description="Helical" evidence="1">
    <location>
        <begin position="20"/>
        <end position="41"/>
    </location>
</feature>
<keyword evidence="1" id="KW-0812">Transmembrane</keyword>
<reference evidence="3 4" key="1">
    <citation type="submission" date="2016-09" db="EMBL/GenBank/DDBJ databases">
        <title>Alteromonas lipolytica, a new species isolated from sea water.</title>
        <authorList>
            <person name="Wu Y.-H."/>
            <person name="Cheng H."/>
            <person name="Xu X.-W."/>
        </authorList>
    </citation>
    <scope>NUCLEOTIDE SEQUENCE [LARGE SCALE GENOMIC DNA]</scope>
    <source>
        <strain evidence="3 4">JW12</strain>
    </source>
</reference>
<feature type="transmembrane region" description="Helical" evidence="1">
    <location>
        <begin position="149"/>
        <end position="169"/>
    </location>
</feature>
<gene>
    <name evidence="3" type="ORF">BFC17_17805</name>
</gene>
<dbReference type="RefSeq" id="WP_070176361.1">
    <property type="nucleotide sequence ID" value="NZ_BMJR01000012.1"/>
</dbReference>
<keyword evidence="1" id="KW-1133">Transmembrane helix</keyword>
<dbReference type="OrthoDB" id="9807744at2"/>
<evidence type="ECO:0000256" key="1">
    <source>
        <dbReference type="SAM" id="Phobius"/>
    </source>
</evidence>
<feature type="transmembrane region" description="Helical" evidence="1">
    <location>
        <begin position="310"/>
        <end position="332"/>
    </location>
</feature>
<dbReference type="Proteomes" id="UP000176037">
    <property type="component" value="Unassembled WGS sequence"/>
</dbReference>
<feature type="transmembrane region" description="Helical" evidence="1">
    <location>
        <begin position="353"/>
        <end position="372"/>
    </location>
</feature>
<sequence length="434" mass="49113">MSQVLSQPTRNDERVKTLDFCRGIAVLGIFLCNIAFMAVPFEGLMSFSYRESIPFLQNFVFVWGMFFDGTQRGIFSLLFGIGMLIFLERNSSKIGPGPAADLYFRRIAFLFLFGLMNAYLFLWGGDILAPYAFYTFIAFAFRNSSQKTLITMASVLIVILSLIVVAGSLSTLEEHKAYQAAQTISDNGGELTEEQQKAIDTWEKKPDMEAIDKTVKAATSGIGGAWKNSFAELSMVLSYVYYGSLFDIIPMFFLGIVLYRWGIFKADFPLTKLVYPGILLVASAWIWRYFDAYYGTMVFDRVLSAYIAPLGPLVRAMLTLGYTFLFIAAYRYTYRLFIAKALVAVGQMALTNYLSQSIVGAVLFYGFGLYGVLNGAEIMLVVFAVWFFQLTVSSIWLQYFRFGPFEWLWRSLTYGQSQPFKRRSVQLNVASVEP</sequence>
<feature type="transmembrane region" description="Helical" evidence="1">
    <location>
        <begin position="378"/>
        <end position="400"/>
    </location>
</feature>
<evidence type="ECO:0000313" key="4">
    <source>
        <dbReference type="Proteomes" id="UP000176037"/>
    </source>
</evidence>
<dbReference type="InterPro" id="IPR052529">
    <property type="entry name" value="Bact_Transport_Assoc"/>
</dbReference>
<organism evidence="3 4">
    <name type="scientific">Alteromonas lipolytica</name>
    <dbReference type="NCBI Taxonomy" id="1856405"/>
    <lineage>
        <taxon>Bacteria</taxon>
        <taxon>Pseudomonadati</taxon>
        <taxon>Pseudomonadota</taxon>
        <taxon>Gammaproteobacteria</taxon>
        <taxon>Alteromonadales</taxon>
        <taxon>Alteromonadaceae</taxon>
        <taxon>Alteromonas/Salinimonas group</taxon>
        <taxon>Alteromonas</taxon>
    </lineage>
</organism>
<dbReference type="STRING" id="1856405.BFC17_17805"/>
<dbReference type="Pfam" id="PF04235">
    <property type="entry name" value="DUF418"/>
    <property type="match status" value="1"/>
</dbReference>
<feature type="domain" description="DUF418" evidence="2">
    <location>
        <begin position="259"/>
        <end position="415"/>
    </location>
</feature>
<evidence type="ECO:0000259" key="2">
    <source>
        <dbReference type="Pfam" id="PF04235"/>
    </source>
</evidence>
<dbReference type="InterPro" id="IPR007349">
    <property type="entry name" value="DUF418"/>
</dbReference>
<comment type="caution">
    <text evidence="3">The sequence shown here is derived from an EMBL/GenBank/DDBJ whole genome shotgun (WGS) entry which is preliminary data.</text>
</comment>
<feature type="transmembrane region" description="Helical" evidence="1">
    <location>
        <begin position="103"/>
        <end position="121"/>
    </location>
</feature>
<feature type="transmembrane region" description="Helical" evidence="1">
    <location>
        <begin position="61"/>
        <end position="87"/>
    </location>
</feature>
<keyword evidence="4" id="KW-1185">Reference proteome</keyword>
<feature type="transmembrane region" description="Helical" evidence="1">
    <location>
        <begin position="239"/>
        <end position="261"/>
    </location>
</feature>
<feature type="transmembrane region" description="Helical" evidence="1">
    <location>
        <begin position="273"/>
        <end position="290"/>
    </location>
</feature>